<protein>
    <recommendedName>
        <fullName evidence="3">NRDE family protein</fullName>
    </recommendedName>
</protein>
<dbReference type="Proteomes" id="UP000219329">
    <property type="component" value="Unassembled WGS sequence"/>
</dbReference>
<gene>
    <name evidence="1" type="ORF">CNF02_04310</name>
</gene>
<name>A0A2A5WEB6_9GAMM</name>
<dbReference type="PANTHER" id="PTHR17985">
    <property type="entry name" value="SER/THR-RICH PROTEIN T10 IN DGCR REGION"/>
    <property type="match status" value="1"/>
</dbReference>
<dbReference type="AlphaFoldDB" id="A0A2A5WEB6"/>
<dbReference type="Pfam" id="PF05742">
    <property type="entry name" value="TANGO2"/>
    <property type="match status" value="1"/>
</dbReference>
<reference evidence="1 2" key="1">
    <citation type="submission" date="2017-08" db="EMBL/GenBank/DDBJ databases">
        <title>Fine stratification of microbial communities through a metagenomic profile of the photic zone.</title>
        <authorList>
            <person name="Haro-Moreno J.M."/>
            <person name="Lopez-Perez M."/>
            <person name="De La Torre J."/>
            <person name="Picazo A."/>
            <person name="Camacho A."/>
            <person name="Rodriguez-Valera F."/>
        </authorList>
    </citation>
    <scope>NUCLEOTIDE SEQUENCE [LARGE SCALE GENOMIC DNA]</scope>
    <source>
        <strain evidence="1">MED-G28</strain>
    </source>
</reference>
<proteinExistence type="predicted"/>
<dbReference type="InterPro" id="IPR008551">
    <property type="entry name" value="TANGO2"/>
</dbReference>
<sequence>MCLIIFAHQAAPSYPLVMAANRDEFFSRPTQHATLWKSSCHHKAILAGKDLVSGGTWLGITRNGRFSAVTNIKYPSESEQKPRSRGELTINFLQSDISVDEYTSSLAGQFDQFAGFNLLLGDGHNMFYINNFERVVTKLEPGFYGLSNGRLNSDWPKVNRGREGLQQLLKKERPISTDQLIAMMKDRELSPATNLTDTRKTAELETETSSAFIMNTGHGYGTLCSTAIIKEANGNTHFNEQNYDVAGIAVDSHYYRFLKNS</sequence>
<dbReference type="EMBL" id="NTJZ01000003">
    <property type="protein sequence ID" value="PDH34587.1"/>
    <property type="molecule type" value="Genomic_DNA"/>
</dbReference>
<evidence type="ECO:0008006" key="3">
    <source>
        <dbReference type="Google" id="ProtNLM"/>
    </source>
</evidence>
<dbReference type="Gene3D" id="3.60.60.10">
    <property type="entry name" value="Penicillin V Acylase, Chain A"/>
    <property type="match status" value="1"/>
</dbReference>
<evidence type="ECO:0000313" key="2">
    <source>
        <dbReference type="Proteomes" id="UP000219329"/>
    </source>
</evidence>
<comment type="caution">
    <text evidence="1">The sequence shown here is derived from an EMBL/GenBank/DDBJ whole genome shotgun (WGS) entry which is preliminary data.</text>
</comment>
<evidence type="ECO:0000313" key="1">
    <source>
        <dbReference type="EMBL" id="PDH34587.1"/>
    </source>
</evidence>
<accession>A0A2A5WEB6</accession>
<dbReference type="PANTHER" id="PTHR17985:SF8">
    <property type="entry name" value="TRANSPORT AND GOLGI ORGANIZATION PROTEIN 2 HOMOLOG"/>
    <property type="match status" value="1"/>
</dbReference>
<organism evidence="1 2">
    <name type="scientific">OM182 bacterium MED-G28</name>
    <dbReference type="NCBI Taxonomy" id="1986256"/>
    <lineage>
        <taxon>Bacteria</taxon>
        <taxon>Pseudomonadati</taxon>
        <taxon>Pseudomonadota</taxon>
        <taxon>Gammaproteobacteria</taxon>
        <taxon>OMG group</taxon>
        <taxon>OM182 clade</taxon>
    </lineage>
</organism>